<evidence type="ECO:0000313" key="2">
    <source>
        <dbReference type="EMBL" id="KNE58111.1"/>
    </source>
</evidence>
<dbReference type="AlphaFoldDB" id="A0A0L0S6U9"/>
<dbReference type="EMBL" id="GG745332">
    <property type="protein sequence ID" value="KNE58111.1"/>
    <property type="molecule type" value="Genomic_DNA"/>
</dbReference>
<reference evidence="2 3" key="1">
    <citation type="submission" date="2009-11" db="EMBL/GenBank/DDBJ databases">
        <title>Annotation of Allomyces macrogynus ATCC 38327.</title>
        <authorList>
            <consortium name="The Broad Institute Genome Sequencing Platform"/>
            <person name="Russ C."/>
            <person name="Cuomo C."/>
            <person name="Burger G."/>
            <person name="Gray M.W."/>
            <person name="Holland P.W.H."/>
            <person name="King N."/>
            <person name="Lang F.B.F."/>
            <person name="Roger A.J."/>
            <person name="Ruiz-Trillo I."/>
            <person name="Young S.K."/>
            <person name="Zeng Q."/>
            <person name="Gargeya S."/>
            <person name="Fitzgerald M."/>
            <person name="Haas B."/>
            <person name="Abouelleil A."/>
            <person name="Alvarado L."/>
            <person name="Arachchi H.M."/>
            <person name="Berlin A."/>
            <person name="Chapman S.B."/>
            <person name="Gearin G."/>
            <person name="Goldberg J."/>
            <person name="Griggs A."/>
            <person name="Gujja S."/>
            <person name="Hansen M."/>
            <person name="Heiman D."/>
            <person name="Howarth C."/>
            <person name="Larimer J."/>
            <person name="Lui A."/>
            <person name="MacDonald P.J.P."/>
            <person name="McCowen C."/>
            <person name="Montmayeur A."/>
            <person name="Murphy C."/>
            <person name="Neiman D."/>
            <person name="Pearson M."/>
            <person name="Priest M."/>
            <person name="Roberts A."/>
            <person name="Saif S."/>
            <person name="Shea T."/>
            <person name="Sisk P."/>
            <person name="Stolte C."/>
            <person name="Sykes S."/>
            <person name="Wortman J."/>
            <person name="Nusbaum C."/>
            <person name="Birren B."/>
        </authorList>
    </citation>
    <scope>NUCLEOTIDE SEQUENCE [LARGE SCALE GENOMIC DNA]</scope>
    <source>
        <strain evidence="2 3">ATCC 38327</strain>
    </source>
</reference>
<sequence length="100" mass="10653">MAQRGGHGAAGEDGHGYDEDEDGIIILNEITAAVIHQAWIPQQQQRQHPPLIMSLPKRARSASLDAAAAAVGTPPRPTKRRDVAEGATAADITQWPARAE</sequence>
<protein>
    <submittedName>
        <fullName evidence="2">Uncharacterized protein</fullName>
    </submittedName>
</protein>
<accession>A0A0L0S6U9</accession>
<evidence type="ECO:0000256" key="1">
    <source>
        <dbReference type="SAM" id="MobiDB-lite"/>
    </source>
</evidence>
<name>A0A0L0S6U9_ALLM3</name>
<proteinExistence type="predicted"/>
<gene>
    <name evidence="2" type="ORF">AMAG_18373</name>
</gene>
<reference evidence="3" key="2">
    <citation type="submission" date="2009-11" db="EMBL/GenBank/DDBJ databases">
        <title>The Genome Sequence of Allomyces macrogynus strain ATCC 38327.</title>
        <authorList>
            <consortium name="The Broad Institute Genome Sequencing Platform"/>
            <person name="Russ C."/>
            <person name="Cuomo C."/>
            <person name="Shea T."/>
            <person name="Young S.K."/>
            <person name="Zeng Q."/>
            <person name="Koehrsen M."/>
            <person name="Haas B."/>
            <person name="Borodovsky M."/>
            <person name="Guigo R."/>
            <person name="Alvarado L."/>
            <person name="Berlin A."/>
            <person name="Borenstein D."/>
            <person name="Chen Z."/>
            <person name="Engels R."/>
            <person name="Freedman E."/>
            <person name="Gellesch M."/>
            <person name="Goldberg J."/>
            <person name="Griggs A."/>
            <person name="Gujja S."/>
            <person name="Heiman D."/>
            <person name="Hepburn T."/>
            <person name="Howarth C."/>
            <person name="Jen D."/>
            <person name="Larson L."/>
            <person name="Lewis B."/>
            <person name="Mehta T."/>
            <person name="Park D."/>
            <person name="Pearson M."/>
            <person name="Roberts A."/>
            <person name="Saif S."/>
            <person name="Shenoy N."/>
            <person name="Sisk P."/>
            <person name="Stolte C."/>
            <person name="Sykes S."/>
            <person name="Walk T."/>
            <person name="White J."/>
            <person name="Yandava C."/>
            <person name="Burger G."/>
            <person name="Gray M.W."/>
            <person name="Holland P.W.H."/>
            <person name="King N."/>
            <person name="Lang F.B.F."/>
            <person name="Roger A.J."/>
            <person name="Ruiz-Trillo I."/>
            <person name="Lander E."/>
            <person name="Nusbaum C."/>
        </authorList>
    </citation>
    <scope>NUCLEOTIDE SEQUENCE [LARGE SCALE GENOMIC DNA]</scope>
    <source>
        <strain evidence="3">ATCC 38327</strain>
    </source>
</reference>
<evidence type="ECO:0000313" key="3">
    <source>
        <dbReference type="Proteomes" id="UP000054350"/>
    </source>
</evidence>
<feature type="region of interest" description="Disordered" evidence="1">
    <location>
        <begin position="66"/>
        <end position="100"/>
    </location>
</feature>
<dbReference type="Proteomes" id="UP000054350">
    <property type="component" value="Unassembled WGS sequence"/>
</dbReference>
<organism evidence="2 3">
    <name type="scientific">Allomyces macrogynus (strain ATCC 38327)</name>
    <name type="common">Allomyces javanicus var. macrogynus</name>
    <dbReference type="NCBI Taxonomy" id="578462"/>
    <lineage>
        <taxon>Eukaryota</taxon>
        <taxon>Fungi</taxon>
        <taxon>Fungi incertae sedis</taxon>
        <taxon>Blastocladiomycota</taxon>
        <taxon>Blastocladiomycetes</taxon>
        <taxon>Blastocladiales</taxon>
        <taxon>Blastocladiaceae</taxon>
        <taxon>Allomyces</taxon>
    </lineage>
</organism>
<keyword evidence="3" id="KW-1185">Reference proteome</keyword>
<feature type="region of interest" description="Disordered" evidence="1">
    <location>
        <begin position="1"/>
        <end position="20"/>
    </location>
</feature>
<dbReference type="VEuPathDB" id="FungiDB:AMAG_18373"/>